<dbReference type="RefSeq" id="WP_332613998.1">
    <property type="nucleotide sequence ID" value="NZ_JAXGFP010000001.1"/>
</dbReference>
<protein>
    <submittedName>
        <fullName evidence="2">YdaU family protein</fullName>
    </submittedName>
</protein>
<feature type="region of interest" description="Disordered" evidence="1">
    <location>
        <begin position="235"/>
        <end position="260"/>
    </location>
</feature>
<comment type="caution">
    <text evidence="2">The sequence shown here is derived from an EMBL/GenBank/DDBJ whole genome shotgun (WGS) entry which is preliminary data.</text>
</comment>
<dbReference type="InterPro" id="IPR010781">
    <property type="entry name" value="DUF1376"/>
</dbReference>
<keyword evidence="3" id="KW-1185">Reference proteome</keyword>
<reference evidence="2 3" key="1">
    <citation type="journal article" date="2016" name="Int. J. Syst. Evol. Microbiol.">
        <title>Lysobacter erysipheiresistens sp. nov., an antagonist of powdery mildew, isolated from tobacco-cultivated soil.</title>
        <authorList>
            <person name="Xie B."/>
            <person name="Li T."/>
            <person name="Lin X."/>
            <person name="Wang C.J."/>
            <person name="Chen Y.J."/>
            <person name="Liu W.J."/>
            <person name="Zhao Z.W."/>
        </authorList>
    </citation>
    <scope>NUCLEOTIDE SEQUENCE [LARGE SCALE GENOMIC DNA]</scope>
    <source>
        <strain evidence="2 3">RS-LYSO-3</strain>
    </source>
</reference>
<evidence type="ECO:0000256" key="1">
    <source>
        <dbReference type="SAM" id="MobiDB-lite"/>
    </source>
</evidence>
<name>A0ABU7YUF1_9GAMM</name>
<sequence>MNYYERHLGDYARDTGHLSMVEHGAYSLLMDRYYATEQGIPDDQAHRVARARSRDEKAAVDTVLNEFFTLSDGVWLHGRIEAELGKALGRIEAARENGKRGGRPAKKNPPGSGKKPTGLLPGSENETQPKAHHLSTYPDSEPCGSGADAPADPVWGAGLAFLIRKGIPEKPARALLGQLRKAAGDVQTGAILVDAEAKDISDPAPWLMKAAANARTERANGDTNAPARKLSAVEQVRAANASRQPAAGSAIVEGTARRVG</sequence>
<dbReference type="EMBL" id="JAXGFP010000001">
    <property type="protein sequence ID" value="MEG3182667.1"/>
    <property type="molecule type" value="Genomic_DNA"/>
</dbReference>
<feature type="region of interest" description="Disordered" evidence="1">
    <location>
        <begin position="94"/>
        <end position="149"/>
    </location>
</feature>
<proteinExistence type="predicted"/>
<evidence type="ECO:0000313" key="2">
    <source>
        <dbReference type="EMBL" id="MEG3182667.1"/>
    </source>
</evidence>
<dbReference type="Proteomes" id="UP001355056">
    <property type="component" value="Unassembled WGS sequence"/>
</dbReference>
<accession>A0ABU7YUF1</accession>
<organism evidence="2 3">
    <name type="scientific">Novilysobacter erysipheiresistens</name>
    <dbReference type="NCBI Taxonomy" id="1749332"/>
    <lineage>
        <taxon>Bacteria</taxon>
        <taxon>Pseudomonadati</taxon>
        <taxon>Pseudomonadota</taxon>
        <taxon>Gammaproteobacteria</taxon>
        <taxon>Lysobacterales</taxon>
        <taxon>Lysobacteraceae</taxon>
        <taxon>Novilysobacter</taxon>
    </lineage>
</organism>
<evidence type="ECO:0000313" key="3">
    <source>
        <dbReference type="Proteomes" id="UP001355056"/>
    </source>
</evidence>
<dbReference type="Pfam" id="PF07120">
    <property type="entry name" value="DUF1376"/>
    <property type="match status" value="1"/>
</dbReference>
<gene>
    <name evidence="2" type="ORF">SNE34_01380</name>
</gene>